<evidence type="ECO:0000313" key="2">
    <source>
        <dbReference type="Proteomes" id="UP001144978"/>
    </source>
</evidence>
<organism evidence="1 2">
    <name type="scientific">Trametes sanguinea</name>
    <dbReference type="NCBI Taxonomy" id="158606"/>
    <lineage>
        <taxon>Eukaryota</taxon>
        <taxon>Fungi</taxon>
        <taxon>Dikarya</taxon>
        <taxon>Basidiomycota</taxon>
        <taxon>Agaricomycotina</taxon>
        <taxon>Agaricomycetes</taxon>
        <taxon>Polyporales</taxon>
        <taxon>Polyporaceae</taxon>
        <taxon>Trametes</taxon>
    </lineage>
</organism>
<dbReference type="Proteomes" id="UP001144978">
    <property type="component" value="Unassembled WGS sequence"/>
</dbReference>
<keyword evidence="2" id="KW-1185">Reference proteome</keyword>
<accession>A0ACC1PJN1</accession>
<dbReference type="EMBL" id="JANSHE010002377">
    <property type="protein sequence ID" value="KAJ2992416.1"/>
    <property type="molecule type" value="Genomic_DNA"/>
</dbReference>
<gene>
    <name evidence="1" type="ORF">NUW54_g7940</name>
</gene>
<sequence length="567" mass="63213">MLPYGTRRSNGQPFRWVPRLRLYMRPATYGLRHLGSVQQAPIHIWASLQSPVRDGLDVLDAFNDERLRGNSTSRGASSPFPVSYILVSTLVSTGILIPELLRNTASEATLKRRSIPKQSKRKRAIDTYLVFAPTSLFWINTLWFSSLIVSISSAFLRITVKQWPHEHKSGLFGDSLELVELRRYRLNNLVKWRAEHFVIAIPILLQLALVMFLLGLVILLWTLHRTTAAFAPVPAGIFVAFVAITSVLPLITPGCAYPSPQTRCLYTAWSRIRRPLKAVRRYALHCCKPVARSFSTLRSATRSIPCPFLSFPPHRHVLLRQRRTTDAAAEPSVRIGDGGRLLDTGQSTARATASCSNNPSMDELSTQEANGCCKTIVTLHTLDRDRITKMITLSPYLPPPLPALQASGIHPALMSGHAGRPVDACPISHRLEARIDRGVCFALTVTVRLCRILIAEFDLLHPHMPDDFVPAFREFARTMAAGYSVDGSDTSWLLNAITGRRKHLERTSKTCSVSQISSSSLPRSAAPRNCFRLNAPLHDAQLTPPSHSGSHPNLREMHSQSWLFLTV</sequence>
<proteinExistence type="predicted"/>
<evidence type="ECO:0000313" key="1">
    <source>
        <dbReference type="EMBL" id="KAJ2992416.1"/>
    </source>
</evidence>
<comment type="caution">
    <text evidence="1">The sequence shown here is derived from an EMBL/GenBank/DDBJ whole genome shotgun (WGS) entry which is preliminary data.</text>
</comment>
<reference evidence="1" key="1">
    <citation type="submission" date="2022-08" db="EMBL/GenBank/DDBJ databases">
        <title>Genome Sequence of Pycnoporus sanguineus.</title>
        <authorList>
            <person name="Buettner E."/>
        </authorList>
    </citation>
    <scope>NUCLEOTIDE SEQUENCE</scope>
    <source>
        <strain evidence="1">CG-C14</strain>
    </source>
</reference>
<protein>
    <submittedName>
        <fullName evidence="1">Uncharacterized protein</fullName>
    </submittedName>
</protein>
<name>A0ACC1PJN1_9APHY</name>